<feature type="domain" description="RING-type" evidence="8">
    <location>
        <begin position="18"/>
        <end position="65"/>
    </location>
</feature>
<dbReference type="InterPro" id="IPR001258">
    <property type="entry name" value="NHL_repeat"/>
</dbReference>
<dbReference type="Gene3D" id="3.30.40.10">
    <property type="entry name" value="Zinc/RING finger domain, C3HC4 (zinc finger)"/>
    <property type="match status" value="1"/>
</dbReference>
<dbReference type="AlphaFoldDB" id="A0A8B8EGV6"/>
<reference evidence="11" key="1">
    <citation type="submission" date="2025-08" db="UniProtKB">
        <authorList>
            <consortium name="RefSeq"/>
        </authorList>
    </citation>
    <scope>IDENTIFICATION</scope>
    <source>
        <tissue evidence="11">Whole sample</tissue>
    </source>
</reference>
<dbReference type="InterPro" id="IPR018957">
    <property type="entry name" value="Znf_C3HC4_RING-type"/>
</dbReference>
<dbReference type="InterPro" id="IPR001841">
    <property type="entry name" value="Znf_RING"/>
</dbReference>
<dbReference type="GO" id="GO:0061630">
    <property type="term" value="F:ubiquitin protein ligase activity"/>
    <property type="evidence" value="ECO:0007669"/>
    <property type="project" value="TreeGrafter"/>
</dbReference>
<evidence type="ECO:0000256" key="1">
    <source>
        <dbReference type="ARBA" id="ARBA00022723"/>
    </source>
</evidence>
<dbReference type="PROSITE" id="PS50089">
    <property type="entry name" value="ZF_RING_2"/>
    <property type="match status" value="1"/>
</dbReference>
<dbReference type="InterPro" id="IPR047153">
    <property type="entry name" value="TRIM45/56/19-like"/>
</dbReference>
<dbReference type="InterPro" id="IPR013083">
    <property type="entry name" value="Znf_RING/FYVE/PHD"/>
</dbReference>
<dbReference type="Gene3D" id="2.120.10.30">
    <property type="entry name" value="TolB, C-terminal domain"/>
    <property type="match status" value="1"/>
</dbReference>
<dbReference type="SUPFAM" id="SSF57850">
    <property type="entry name" value="RING/U-box"/>
    <property type="match status" value="1"/>
</dbReference>
<evidence type="ECO:0000259" key="9">
    <source>
        <dbReference type="PROSITE" id="PS50119"/>
    </source>
</evidence>
<sequence>MASATTTTTEDSDGLTKCSICLEQFKTPRFLPCLHSFCHGCLTSYIQTSCRSKENPVGFQCPLCKKFTPGPSTSVHPMEWSKHFPINQILSEFSNQNDLMCGACRRDGEGKGATDYCISCMEALCDNCSKYHKKNLASSNHKLCTVTDLQKRDVLTMVSLESKCLVHKDRPIELYCNDHEEPCCTMCVSTKHRKCDSVETIEEKAKKLRENKAYESLLVEVKETEKCLCTIKRKQEENISKFEDNSNKVREEINDLDRKIAQHIERLKNASLDQISRLTKEGKEAMTKNTEALSDQIQLIHFCEAELKKASSQTDVEFVVGYRKQKQMVENLSKAEKFPLCITLNSVIPENLKCFEKTPKIAELTMLQSAQKLIVKRPTEVVKYFEARIEKAQITSLINERNGIILFTNNLSAQSTNYHTGMRNVQKRKLRKGSEAYGLNLMEYHFSDDKLRLKENMDIQGRSYGIVRVKERLFVSGIEQGILVLFGLDIEYDAMSRIYMGDSCYGLTSSKDSLYVACSDKIHKMDLDGNVLRTYPTVAGVRHVVATDCGLLVFSNDYNDTVRAINDNGDALWTYQRSNLRKPQGVSKDSLNNIYVSNFGNHSVHVLTSKGILQQVFENIPNPVFFELIEERNVAVVCSNYEKIILYKTNREKNCNPWYQYLTK</sequence>
<dbReference type="SMART" id="SM00184">
    <property type="entry name" value="RING"/>
    <property type="match status" value="1"/>
</dbReference>
<evidence type="ECO:0000256" key="2">
    <source>
        <dbReference type="ARBA" id="ARBA00022737"/>
    </source>
</evidence>
<dbReference type="RefSeq" id="XP_022338876.1">
    <property type="nucleotide sequence ID" value="XM_022483168.1"/>
</dbReference>
<dbReference type="GO" id="GO:0008270">
    <property type="term" value="F:zinc ion binding"/>
    <property type="evidence" value="ECO:0007669"/>
    <property type="project" value="UniProtKB-KW"/>
</dbReference>
<dbReference type="PANTHER" id="PTHR25462">
    <property type="entry name" value="BONUS, ISOFORM C-RELATED"/>
    <property type="match status" value="1"/>
</dbReference>
<feature type="repeat" description="NHL" evidence="6">
    <location>
        <begin position="579"/>
        <end position="610"/>
    </location>
</feature>
<dbReference type="InterPro" id="IPR000315">
    <property type="entry name" value="Znf_B-box"/>
</dbReference>
<dbReference type="OrthoDB" id="6123229at2759"/>
<dbReference type="Proteomes" id="UP000694844">
    <property type="component" value="Chromosome 5"/>
</dbReference>
<dbReference type="Gene3D" id="3.30.160.60">
    <property type="entry name" value="Classic Zinc Finger"/>
    <property type="match status" value="1"/>
</dbReference>
<evidence type="ECO:0000256" key="5">
    <source>
        <dbReference type="PROSITE-ProRule" id="PRU00024"/>
    </source>
</evidence>
<keyword evidence="3 5" id="KW-0863">Zinc-finger</keyword>
<protein>
    <submittedName>
        <fullName evidence="11">Tripartite motif-containing protein 2-like</fullName>
    </submittedName>
</protein>
<gene>
    <name evidence="11" type="primary">LOC111134270</name>
</gene>
<dbReference type="Pfam" id="PF00643">
    <property type="entry name" value="zf-B_box"/>
    <property type="match status" value="1"/>
</dbReference>
<dbReference type="Pfam" id="PF01436">
    <property type="entry name" value="NHL"/>
    <property type="match status" value="1"/>
</dbReference>
<dbReference type="SUPFAM" id="SSF63825">
    <property type="entry name" value="YWTD domain"/>
    <property type="match status" value="1"/>
</dbReference>
<name>A0A8B8EGV6_CRAVI</name>
<dbReference type="CDD" id="cd19756">
    <property type="entry name" value="Bbox2"/>
    <property type="match status" value="1"/>
</dbReference>
<dbReference type="PROSITE" id="PS50119">
    <property type="entry name" value="ZF_BBOX"/>
    <property type="match status" value="1"/>
</dbReference>
<dbReference type="GeneID" id="111134270"/>
<dbReference type="KEGG" id="cvn:111134270"/>
<dbReference type="PROSITE" id="PS00518">
    <property type="entry name" value="ZF_RING_1"/>
    <property type="match status" value="1"/>
</dbReference>
<keyword evidence="4" id="KW-0862">Zinc</keyword>
<dbReference type="InterPro" id="IPR011042">
    <property type="entry name" value="6-blade_b-propeller_TolB-like"/>
</dbReference>
<accession>A0A8B8EGV6</accession>
<feature type="coiled-coil region" evidence="7">
    <location>
        <begin position="232"/>
        <end position="273"/>
    </location>
</feature>
<keyword evidence="2" id="KW-0677">Repeat</keyword>
<proteinExistence type="predicted"/>
<dbReference type="SUPFAM" id="SSF57845">
    <property type="entry name" value="B-box zinc-binding domain"/>
    <property type="match status" value="1"/>
</dbReference>
<dbReference type="PROSITE" id="PS51125">
    <property type="entry name" value="NHL"/>
    <property type="match status" value="1"/>
</dbReference>
<evidence type="ECO:0000256" key="4">
    <source>
        <dbReference type="ARBA" id="ARBA00022833"/>
    </source>
</evidence>
<evidence type="ECO:0000256" key="7">
    <source>
        <dbReference type="SAM" id="Coils"/>
    </source>
</evidence>
<dbReference type="InterPro" id="IPR017907">
    <property type="entry name" value="Znf_RING_CS"/>
</dbReference>
<dbReference type="Pfam" id="PF00097">
    <property type="entry name" value="zf-C3HC4"/>
    <property type="match status" value="1"/>
</dbReference>
<evidence type="ECO:0000259" key="8">
    <source>
        <dbReference type="PROSITE" id="PS50089"/>
    </source>
</evidence>
<evidence type="ECO:0000313" key="10">
    <source>
        <dbReference type="Proteomes" id="UP000694844"/>
    </source>
</evidence>
<dbReference type="CDD" id="cd19757">
    <property type="entry name" value="Bbox1"/>
    <property type="match status" value="1"/>
</dbReference>
<feature type="domain" description="B box-type" evidence="9">
    <location>
        <begin position="96"/>
        <end position="146"/>
    </location>
</feature>
<keyword evidence="7" id="KW-0175">Coiled coil</keyword>
<organism evidence="10 11">
    <name type="scientific">Crassostrea virginica</name>
    <name type="common">Eastern oyster</name>
    <dbReference type="NCBI Taxonomy" id="6565"/>
    <lineage>
        <taxon>Eukaryota</taxon>
        <taxon>Metazoa</taxon>
        <taxon>Spiralia</taxon>
        <taxon>Lophotrochozoa</taxon>
        <taxon>Mollusca</taxon>
        <taxon>Bivalvia</taxon>
        <taxon>Autobranchia</taxon>
        <taxon>Pteriomorphia</taxon>
        <taxon>Ostreida</taxon>
        <taxon>Ostreoidea</taxon>
        <taxon>Ostreidae</taxon>
        <taxon>Crassostrea</taxon>
    </lineage>
</organism>
<evidence type="ECO:0000256" key="6">
    <source>
        <dbReference type="PROSITE-ProRule" id="PRU00504"/>
    </source>
</evidence>
<evidence type="ECO:0000256" key="3">
    <source>
        <dbReference type="ARBA" id="ARBA00022771"/>
    </source>
</evidence>
<keyword evidence="10" id="KW-1185">Reference proteome</keyword>
<dbReference type="PANTHER" id="PTHR25462:SF296">
    <property type="entry name" value="MEIOTIC P26, ISOFORM F"/>
    <property type="match status" value="1"/>
</dbReference>
<keyword evidence="1" id="KW-0479">Metal-binding</keyword>
<evidence type="ECO:0000313" key="11">
    <source>
        <dbReference type="RefSeq" id="XP_022338876.1"/>
    </source>
</evidence>